<evidence type="ECO:0000256" key="1">
    <source>
        <dbReference type="SAM" id="SignalP"/>
    </source>
</evidence>
<evidence type="ECO:0000313" key="2">
    <source>
        <dbReference type="Ensembl" id="ENSSPAP00000031164.1"/>
    </source>
</evidence>
<proteinExistence type="predicted"/>
<dbReference type="AlphaFoldDB" id="A0A3B5BIN1"/>
<feature type="signal peptide" evidence="1">
    <location>
        <begin position="1"/>
        <end position="19"/>
    </location>
</feature>
<dbReference type="Ensembl" id="ENSSPAT00000031664.1">
    <property type="protein sequence ID" value="ENSSPAP00000031164.1"/>
    <property type="gene ID" value="ENSSPAG00000023364.1"/>
</dbReference>
<reference evidence="2" key="1">
    <citation type="submission" date="2023-09" db="UniProtKB">
        <authorList>
            <consortium name="Ensembl"/>
        </authorList>
    </citation>
    <scope>IDENTIFICATION</scope>
</reference>
<accession>A0A3B5BIN1</accession>
<keyword evidence="1" id="KW-0732">Signal</keyword>
<name>A0A3B5BIN1_9TELE</name>
<protein>
    <submittedName>
        <fullName evidence="2">Uncharacterized protein</fullName>
    </submittedName>
</protein>
<sequence>YPFCSYSFFALILFAVVSVNDLCQNNVHEREEERHKKKKRGEWTKIKRAGLNMIHCFACGKTGCDGWSVWYLSLPSSSVIGRLG</sequence>
<feature type="chain" id="PRO_5017435644" evidence="1">
    <location>
        <begin position="20"/>
        <end position="84"/>
    </location>
</feature>
<organism evidence="2">
    <name type="scientific">Stegastes partitus</name>
    <name type="common">bicolor damselfish</name>
    <dbReference type="NCBI Taxonomy" id="144197"/>
    <lineage>
        <taxon>Eukaryota</taxon>
        <taxon>Metazoa</taxon>
        <taxon>Chordata</taxon>
        <taxon>Craniata</taxon>
        <taxon>Vertebrata</taxon>
        <taxon>Euteleostomi</taxon>
        <taxon>Actinopterygii</taxon>
        <taxon>Neopterygii</taxon>
        <taxon>Teleostei</taxon>
        <taxon>Neoteleostei</taxon>
        <taxon>Acanthomorphata</taxon>
        <taxon>Ovalentaria</taxon>
        <taxon>Pomacentridae</taxon>
        <taxon>Stegastes</taxon>
    </lineage>
</organism>